<feature type="domain" description="K Homology" evidence="5">
    <location>
        <begin position="798"/>
        <end position="886"/>
    </location>
</feature>
<feature type="domain" description="K Homology" evidence="5">
    <location>
        <begin position="318"/>
        <end position="406"/>
    </location>
</feature>
<feature type="domain" description="K Homology" evidence="5">
    <location>
        <begin position="1239"/>
        <end position="1308"/>
    </location>
</feature>
<feature type="region of interest" description="Disordered" evidence="4">
    <location>
        <begin position="835"/>
        <end position="868"/>
    </location>
</feature>
<dbReference type="Proteomes" id="UP000799640">
    <property type="component" value="Unassembled WGS sequence"/>
</dbReference>
<proteinExistence type="predicted"/>
<feature type="compositionally biased region" description="Low complexity" evidence="4">
    <location>
        <begin position="7"/>
        <end position="20"/>
    </location>
</feature>
<dbReference type="SUPFAM" id="SSF54791">
    <property type="entry name" value="Eukaryotic type KH-domain (KH-domain type I)"/>
    <property type="match status" value="7"/>
</dbReference>
<dbReference type="CDD" id="cd22448">
    <property type="entry name" value="KH-I_ScSCP160_rpt3"/>
    <property type="match status" value="1"/>
</dbReference>
<dbReference type="EMBL" id="ML996699">
    <property type="protein sequence ID" value="KAF2398874.1"/>
    <property type="molecule type" value="Genomic_DNA"/>
</dbReference>
<dbReference type="Gene3D" id="3.30.1370.10">
    <property type="entry name" value="K Homology domain, type 1"/>
    <property type="match status" value="8"/>
</dbReference>
<reference evidence="6" key="1">
    <citation type="journal article" date="2020" name="Stud. Mycol.">
        <title>101 Dothideomycetes genomes: a test case for predicting lifestyles and emergence of pathogens.</title>
        <authorList>
            <person name="Haridas S."/>
            <person name="Albert R."/>
            <person name="Binder M."/>
            <person name="Bloem J."/>
            <person name="Labutti K."/>
            <person name="Salamov A."/>
            <person name="Andreopoulos B."/>
            <person name="Baker S."/>
            <person name="Barry K."/>
            <person name="Bills G."/>
            <person name="Bluhm B."/>
            <person name="Cannon C."/>
            <person name="Castanera R."/>
            <person name="Culley D."/>
            <person name="Daum C."/>
            <person name="Ezra D."/>
            <person name="Gonzalez J."/>
            <person name="Henrissat B."/>
            <person name="Kuo A."/>
            <person name="Liang C."/>
            <person name="Lipzen A."/>
            <person name="Lutzoni F."/>
            <person name="Magnuson J."/>
            <person name="Mondo S."/>
            <person name="Nolan M."/>
            <person name="Ohm R."/>
            <person name="Pangilinan J."/>
            <person name="Park H.-J."/>
            <person name="Ramirez L."/>
            <person name="Alfaro M."/>
            <person name="Sun H."/>
            <person name="Tritt A."/>
            <person name="Yoshinaga Y."/>
            <person name="Zwiers L.-H."/>
            <person name="Turgeon B."/>
            <person name="Goodwin S."/>
            <person name="Spatafora J."/>
            <person name="Crous P."/>
            <person name="Grigoriev I."/>
        </authorList>
    </citation>
    <scope>NUCLEOTIDE SEQUENCE</scope>
    <source>
        <strain evidence="6">CBS 262.69</strain>
    </source>
</reference>
<keyword evidence="2" id="KW-0694">RNA-binding</keyword>
<dbReference type="CDD" id="cd22450">
    <property type="entry name" value="KH-I_ScSCP160_rpt5"/>
    <property type="match status" value="1"/>
</dbReference>
<feature type="domain" description="K Homology" evidence="5">
    <location>
        <begin position="236"/>
        <end position="314"/>
    </location>
</feature>
<feature type="region of interest" description="Disordered" evidence="4">
    <location>
        <begin position="109"/>
        <end position="159"/>
    </location>
</feature>
<dbReference type="GO" id="GO:0003729">
    <property type="term" value="F:mRNA binding"/>
    <property type="evidence" value="ECO:0007669"/>
    <property type="project" value="TreeGrafter"/>
</dbReference>
<evidence type="ECO:0000259" key="5">
    <source>
        <dbReference type="SMART" id="SM00322"/>
    </source>
</evidence>
<feature type="domain" description="K Homology" evidence="5">
    <location>
        <begin position="731"/>
        <end position="794"/>
    </location>
</feature>
<dbReference type="PROSITE" id="PS50084">
    <property type="entry name" value="KH_TYPE_1"/>
    <property type="match status" value="8"/>
</dbReference>
<dbReference type="InterPro" id="IPR036612">
    <property type="entry name" value="KH_dom_type_1_sf"/>
</dbReference>
<evidence type="ECO:0000313" key="6">
    <source>
        <dbReference type="EMBL" id="KAF2398874.1"/>
    </source>
</evidence>
<keyword evidence="1" id="KW-0677">Repeat</keyword>
<dbReference type="Pfam" id="PF22952">
    <property type="entry name" value="KH_11"/>
    <property type="match status" value="1"/>
</dbReference>
<dbReference type="InterPro" id="IPR054548">
    <property type="entry name" value="SCP160-like_KH"/>
</dbReference>
<feature type="compositionally biased region" description="Basic and acidic residues" evidence="4">
    <location>
        <begin position="69"/>
        <end position="83"/>
    </location>
</feature>
<dbReference type="CDD" id="cd22408">
    <property type="entry name" value="KH-I_Vigilin_rpt4"/>
    <property type="match status" value="1"/>
</dbReference>
<evidence type="ECO:0000256" key="2">
    <source>
        <dbReference type="PROSITE-ProRule" id="PRU00117"/>
    </source>
</evidence>
<dbReference type="PANTHER" id="PTHR10627:SF31">
    <property type="entry name" value="DODECA-SATELLITE-BINDING PROTEIN 1, ISOFORM A"/>
    <property type="match status" value="1"/>
</dbReference>
<accession>A0A6G1HSH4</accession>
<feature type="compositionally biased region" description="Polar residues" evidence="4">
    <location>
        <begin position="49"/>
        <end position="66"/>
    </location>
</feature>
<dbReference type="InterPro" id="IPR004088">
    <property type="entry name" value="KH_dom_type_1"/>
</dbReference>
<feature type="compositionally biased region" description="Low complexity" evidence="4">
    <location>
        <begin position="839"/>
        <end position="856"/>
    </location>
</feature>
<evidence type="ECO:0000313" key="7">
    <source>
        <dbReference type="Proteomes" id="UP000799640"/>
    </source>
</evidence>
<dbReference type="GO" id="GO:0005737">
    <property type="term" value="C:cytoplasm"/>
    <property type="evidence" value="ECO:0007669"/>
    <property type="project" value="TreeGrafter"/>
</dbReference>
<evidence type="ECO:0000256" key="4">
    <source>
        <dbReference type="SAM" id="MobiDB-lite"/>
    </source>
</evidence>
<feature type="domain" description="K Homology" evidence="5">
    <location>
        <begin position="1121"/>
        <end position="1234"/>
    </location>
</feature>
<keyword evidence="7" id="KW-1185">Reference proteome</keyword>
<feature type="domain" description="K Homology" evidence="5">
    <location>
        <begin position="1049"/>
        <end position="1120"/>
    </location>
</feature>
<evidence type="ECO:0000256" key="1">
    <source>
        <dbReference type="ARBA" id="ARBA00022737"/>
    </source>
</evidence>
<feature type="coiled-coil region" evidence="3">
    <location>
        <begin position="391"/>
        <end position="418"/>
    </location>
</feature>
<evidence type="ECO:0000256" key="3">
    <source>
        <dbReference type="SAM" id="Coils"/>
    </source>
</evidence>
<feature type="compositionally biased region" description="Polar residues" evidence="4">
    <location>
        <begin position="121"/>
        <end position="159"/>
    </location>
</feature>
<gene>
    <name evidence="6" type="ORF">EJ06DRAFT_583485</name>
</gene>
<dbReference type="Pfam" id="PF00013">
    <property type="entry name" value="KH_1"/>
    <property type="match status" value="7"/>
</dbReference>
<feature type="domain" description="K Homology" evidence="5">
    <location>
        <begin position="411"/>
        <end position="479"/>
    </location>
</feature>
<dbReference type="SMART" id="SM00322">
    <property type="entry name" value="KH"/>
    <property type="match status" value="10"/>
</dbReference>
<keyword evidence="3" id="KW-0175">Coiled coil</keyword>
<feature type="domain" description="K Homology" evidence="5">
    <location>
        <begin position="968"/>
        <end position="1045"/>
    </location>
</feature>
<dbReference type="CDD" id="cd00105">
    <property type="entry name" value="KH-I"/>
    <property type="match status" value="1"/>
</dbReference>
<feature type="domain" description="K Homology" evidence="5">
    <location>
        <begin position="891"/>
        <end position="964"/>
    </location>
</feature>
<dbReference type="OrthoDB" id="10027144at2759"/>
<sequence length="1323" mass="144874">MASEAVAGASTTAPETTSAAQKLLAVHDQAHRVQVEDVPDEDDLAHPAPSSSVTSPAIVDSSTATAESDVAKGKQKAEPEAPKKKATPVLDTKSEEAFPALGAPKAAPAAFQQGWGKKPASVTTNGNKAGTNGAVQGSLASSRASTPGLNTPGSTVPSTVSLPGQHVERILFYPNQLAPRAQLKKPIPEIIRDINRRSKARIEIRDGANGTIGFEGKGPVDAVRQALKEVAGQIGSKQSVKVPIPASVRPFIIGRQGATIQAIQKRTGAKIQMPKSEEVAAPTGEDDDPLIDVIVEGDALAANMARQEIENIVNERTSTVNLRLRDIPAEFYPFLAGPNNARVSKLENGRDIRVQIPHYQMWKDQAPSQSEQGRPTFTPQASYPIQISGDRQAAQQVRQELENHARALRNQLGVKQIEVEPNRHQFIVGDKGTSLHDFLAETGCTVVRPPPGDDSEILYIVGPSDKLASGHDKVEELAGQMQSTSVDIGKQFANAPGGSSAHARNVTRYLRERQAVDALERQHNASIVLPRGDEAPSAWQIWSKDYKNARNARADILQYVNAHPPARLRPVDVDPFFHRHIREQQAQQLRRQHGVHIVFPDGDSSDLLLVYEEPGSPSEYDVPRQQPSPADIRKMEEAIVQAQKQLASMIKEYQDIVSHNFDAPPKYHDKIRRYVEREQSGQPAGRIPVQVQFQGKQGGALPLRGPSDAVKELQARLEAFIEQEKKDEVERGFTMLFDYPQKYAGYLVGKRGENKRKLEEEFDVEIRVPDGKVELKGPKAKCEACKSNILQLARKLEDEATFIIKVKPQYHRDLIGPKGTQVNRLQDRYNVRINFPRTSASPNDDADSNDAPAKNSRATQPQDEVVIKGPKRGAEEAREELLNLLQYVVDNSHSATVSVAQNQVPQLIGQGGREMENLRLASGCQIDVPSAKESAGSGGRVEIRLRGTKKQVEEAKKLLEDRVKTFDQTVTRTLDVDRQFHKALIGARGDHIRKIVVEAGGPDDAHQLARMVRFPRPDSKDNAIRLEGNKDVVDKVAAAIEAIVKQRESHVSEILEVAPEKHRLLIGRGGETRRNLESQLNVGIDIPKQGVTGPEGSQIKLTGNPDDVEKAKVHIANLVKEQEGETVMVPRRIHHVISDNGQFFRRLRNDHKVTVDHAGQHPPPKPAAPANRGRNTAAAPLITDDPAEAADTHSWELVDTSAGASTEEGEIPWILRGNAESVAKAKASLQSALEAAQKPKWTGYLILPDPKTYRLVVGPGGSQINSIRKKTGTRITVPKDQAKAEAIEIVGPKEGVEQARDTILEVVKNGSGERERRGRGERE</sequence>
<dbReference type="InterPro" id="IPR004087">
    <property type="entry name" value="KH_dom"/>
</dbReference>
<protein>
    <recommendedName>
        <fullName evidence="5">K Homology domain-containing protein</fullName>
    </recommendedName>
</protein>
<organism evidence="6 7">
    <name type="scientific">Trichodelitschia bisporula</name>
    <dbReference type="NCBI Taxonomy" id="703511"/>
    <lineage>
        <taxon>Eukaryota</taxon>
        <taxon>Fungi</taxon>
        <taxon>Dikarya</taxon>
        <taxon>Ascomycota</taxon>
        <taxon>Pezizomycotina</taxon>
        <taxon>Dothideomycetes</taxon>
        <taxon>Dothideomycetes incertae sedis</taxon>
        <taxon>Phaeotrichales</taxon>
        <taxon>Phaeotrichaceae</taxon>
        <taxon>Trichodelitschia</taxon>
    </lineage>
</organism>
<name>A0A6G1HSH4_9PEZI</name>
<feature type="region of interest" description="Disordered" evidence="4">
    <location>
        <begin position="1"/>
        <end position="91"/>
    </location>
</feature>
<dbReference type="PANTHER" id="PTHR10627">
    <property type="entry name" value="SCP160"/>
    <property type="match status" value="1"/>
</dbReference>
<dbReference type="CDD" id="cd02394">
    <property type="entry name" value="KH-I_Vigilin_rpt6"/>
    <property type="match status" value="1"/>
</dbReference>